<dbReference type="RefSeq" id="WP_139259821.1">
    <property type="nucleotide sequence ID" value="NZ_FRCL01000007.1"/>
</dbReference>
<evidence type="ECO:0000256" key="1">
    <source>
        <dbReference type="SAM" id="SignalP"/>
    </source>
</evidence>
<accession>A0A1M7LGZ3</accession>
<feature type="non-terminal residue" evidence="3">
    <location>
        <position position="1144"/>
    </location>
</feature>
<keyword evidence="1" id="KW-0732">Signal</keyword>
<feature type="chain" id="PRO_5013042709" description="Ig-like domain-containing protein" evidence="1">
    <location>
        <begin position="28"/>
        <end position="1144"/>
    </location>
</feature>
<evidence type="ECO:0000313" key="4">
    <source>
        <dbReference type="Proteomes" id="UP000184092"/>
    </source>
</evidence>
<keyword evidence="4" id="KW-1185">Reference proteome</keyword>
<dbReference type="OrthoDB" id="2582440at2"/>
<proteinExistence type="predicted"/>
<dbReference type="Pfam" id="PF19081">
    <property type="entry name" value="Ig_7"/>
    <property type="match status" value="1"/>
</dbReference>
<gene>
    <name evidence="3" type="ORF">SAMN05216269_1071</name>
</gene>
<feature type="domain" description="Ig-like" evidence="2">
    <location>
        <begin position="954"/>
        <end position="1035"/>
    </location>
</feature>
<dbReference type="Gene3D" id="2.60.40.1080">
    <property type="match status" value="1"/>
</dbReference>
<feature type="signal peptide" evidence="1">
    <location>
        <begin position="1"/>
        <end position="27"/>
    </location>
</feature>
<dbReference type="STRING" id="178356.SAMN05216269_1071"/>
<sequence length="1144" mass="116309">MKTKFSITKSISFLTLLFILAFNNVNGQTPGLIYEPATGAGITVLDPNGDGFTSATTAGFATDDQAQSEIPYKSLVFPMVEPTSDLGPGPDCGFTDFVDQGDEDPVQAYLNGNNWLFRMRMGKTAPNAKSYSILIDTDGKFGGTGPNKDPQYSSSNPGFEIEIVLATKFGVFVYDVNNMNCSPVISYNDPLNLHYQKSIALTTNCGDPDYFYDFYVNFSDLASQFSITNTTPVRMAIVDNMAANKSTICNFNSASDLAGIDDASCGNNLENCFGDIIDNYTPCAPGVICPDRSLCPGISSVNIGATSVSGTSTEANGTVITVYKDGVSIGTTAVSAGVWTLSGIAPALASGQVISATATAPGKGVSIANCNPITVAPSCTSQTSTTVTISKISGGKGFDIVNSFPIGTIFTWYNSDFTVAQIASGFGGNIPNPVTITTANQLVSFECKTGQCFNSGMYYFTFKEPNKCVSSYLSSCLYAVSGTTGNPSFTSSTITTATTSISGTVASPDNVSGIAIYLNSNGTQIGTATTTTGGNWTISGLSLSSRECQTLSVTAVATGKCVSTGVVNATITRKAYAPVINGPICSTVAITSVSGSSNEVAGTTIQVFENGILEGSTTVAANSTWSVSSGISIAIGSTISAKALGTCLSLSDASNSVLVGTLTTNAVTITPNPIIENTTSVSGKGTAGNTIKLYIDGYPVFQDLAETILATGTVDGSGDWTISTIFNKSLYAGGTLTATATSGTNCEGVLSDPTPIVCLLPLKNLTVNPDNTTVCSGSIVANVQVVSSQAGVIYQIFNNTLSANSGSSVLGTGGTITLSSAVLTANATLSVRAIKTPFGSCTETLDETVTVTVNAVPNLSLTVGSDATSICGNTSTNIRVALSQVGFNYQLRNNSDNSNVGSVIAGIGGTISLPTGILSTTTTFNITATGIAPSNCTGQLTATKTINVIAAPTVATSANSSRNTFCSDDAGTINLSVTGGSGSLVTWFTSSCGGTAVGTGNPLIIASPAVTTTYYARWEDGLCYSACQDVTVTVTAPASAGTLSGTQSICISGNTTYSSTVTGGAFTSSDTSKATVHPSTGVITGVASGTATITYTVTGTGGCSDATATRTVTVTAPASAGTLSGTQNICISGNTTYSSTVTGG</sequence>
<dbReference type="AlphaFoldDB" id="A0A1M7LGZ3"/>
<reference evidence="4" key="1">
    <citation type="submission" date="2016-11" db="EMBL/GenBank/DDBJ databases">
        <authorList>
            <person name="Varghese N."/>
            <person name="Submissions S."/>
        </authorList>
    </citation>
    <scope>NUCLEOTIDE SEQUENCE [LARGE SCALE GENOMIC DNA]</scope>
    <source>
        <strain evidence="4">CGMCC 1.2749</strain>
    </source>
</reference>
<evidence type="ECO:0000313" key="3">
    <source>
        <dbReference type="EMBL" id="SHM77375.1"/>
    </source>
</evidence>
<dbReference type="InterPro" id="IPR044023">
    <property type="entry name" value="Ig_7"/>
</dbReference>
<dbReference type="EMBL" id="FRCL01000007">
    <property type="protein sequence ID" value="SHM77375.1"/>
    <property type="molecule type" value="Genomic_DNA"/>
</dbReference>
<name>A0A1M7LGZ3_9FLAO</name>
<dbReference type="InterPro" id="IPR013783">
    <property type="entry name" value="Ig-like_fold"/>
</dbReference>
<protein>
    <recommendedName>
        <fullName evidence="2">Ig-like domain-containing protein</fullName>
    </recommendedName>
</protein>
<organism evidence="3 4">
    <name type="scientific">Flavobacterium xinjiangense</name>
    <dbReference type="NCBI Taxonomy" id="178356"/>
    <lineage>
        <taxon>Bacteria</taxon>
        <taxon>Pseudomonadati</taxon>
        <taxon>Bacteroidota</taxon>
        <taxon>Flavobacteriia</taxon>
        <taxon>Flavobacteriales</taxon>
        <taxon>Flavobacteriaceae</taxon>
        <taxon>Flavobacterium</taxon>
    </lineage>
</organism>
<dbReference type="Gene3D" id="2.60.40.10">
    <property type="entry name" value="Immunoglobulins"/>
    <property type="match status" value="1"/>
</dbReference>
<dbReference type="Proteomes" id="UP000184092">
    <property type="component" value="Unassembled WGS sequence"/>
</dbReference>
<evidence type="ECO:0000259" key="2">
    <source>
        <dbReference type="Pfam" id="PF19081"/>
    </source>
</evidence>